<evidence type="ECO:0000313" key="3">
    <source>
        <dbReference type="EMBL" id="OGZ34431.1"/>
    </source>
</evidence>
<protein>
    <recommendedName>
        <fullName evidence="2">MacB-like periplasmic core domain-containing protein</fullName>
    </recommendedName>
</protein>
<keyword evidence="1" id="KW-0472">Membrane</keyword>
<dbReference type="PANTHER" id="PTHR30572">
    <property type="entry name" value="MEMBRANE COMPONENT OF TRANSPORTER-RELATED"/>
    <property type="match status" value="1"/>
</dbReference>
<keyword evidence="1" id="KW-1133">Transmembrane helix</keyword>
<feature type="domain" description="MacB-like periplasmic core" evidence="2">
    <location>
        <begin position="21"/>
        <end position="245"/>
    </location>
</feature>
<gene>
    <name evidence="3" type="ORF">A2174_01525</name>
</gene>
<evidence type="ECO:0000313" key="4">
    <source>
        <dbReference type="Proteomes" id="UP000177725"/>
    </source>
</evidence>
<proteinExistence type="predicted"/>
<feature type="transmembrane region" description="Helical" evidence="1">
    <location>
        <begin position="21"/>
        <end position="42"/>
    </location>
</feature>
<dbReference type="InterPro" id="IPR025857">
    <property type="entry name" value="MacB_PCD"/>
</dbReference>
<accession>A0A1G2FA46</accession>
<dbReference type="PANTHER" id="PTHR30572:SF4">
    <property type="entry name" value="ABC TRANSPORTER PERMEASE YTRF"/>
    <property type="match status" value="1"/>
</dbReference>
<dbReference type="Proteomes" id="UP000177725">
    <property type="component" value="Unassembled WGS sequence"/>
</dbReference>
<reference evidence="3 4" key="1">
    <citation type="journal article" date="2016" name="Nat. Commun.">
        <title>Thousands of microbial genomes shed light on interconnected biogeochemical processes in an aquifer system.</title>
        <authorList>
            <person name="Anantharaman K."/>
            <person name="Brown C.T."/>
            <person name="Hug L.A."/>
            <person name="Sharon I."/>
            <person name="Castelle C.J."/>
            <person name="Probst A.J."/>
            <person name="Thomas B.C."/>
            <person name="Singh A."/>
            <person name="Wilkins M.J."/>
            <person name="Karaoz U."/>
            <person name="Brodie E.L."/>
            <person name="Williams K.H."/>
            <person name="Hubbard S.S."/>
            <person name="Banfield J.F."/>
        </authorList>
    </citation>
    <scope>NUCLEOTIDE SEQUENCE [LARGE SCALE GENOMIC DNA]</scope>
</reference>
<dbReference type="EMBL" id="MHMV01000023">
    <property type="protein sequence ID" value="OGZ34431.1"/>
    <property type="molecule type" value="Genomic_DNA"/>
</dbReference>
<comment type="caution">
    <text evidence="3">The sequence shown here is derived from an EMBL/GenBank/DDBJ whole genome shotgun (WGS) entry which is preliminary data.</text>
</comment>
<keyword evidence="1" id="KW-0812">Transmembrane</keyword>
<feature type="non-terminal residue" evidence="3">
    <location>
        <position position="293"/>
    </location>
</feature>
<organism evidence="3 4">
    <name type="scientific">Candidatus Portnoybacteria bacterium RBG_13_41_18</name>
    <dbReference type="NCBI Taxonomy" id="1801991"/>
    <lineage>
        <taxon>Bacteria</taxon>
        <taxon>Candidatus Portnoyibacteriota</taxon>
    </lineage>
</organism>
<evidence type="ECO:0000259" key="2">
    <source>
        <dbReference type="Pfam" id="PF12704"/>
    </source>
</evidence>
<dbReference type="Pfam" id="PF12704">
    <property type="entry name" value="MacB_PCD"/>
    <property type="match status" value="1"/>
</dbReference>
<evidence type="ECO:0000256" key="1">
    <source>
        <dbReference type="SAM" id="Phobius"/>
    </source>
</evidence>
<dbReference type="InterPro" id="IPR050250">
    <property type="entry name" value="Macrolide_Exporter_MacB"/>
</dbReference>
<dbReference type="GO" id="GO:0022857">
    <property type="term" value="F:transmembrane transporter activity"/>
    <property type="evidence" value="ECO:0007669"/>
    <property type="project" value="TreeGrafter"/>
</dbReference>
<sequence>MSISDIFKSATRALKINKGRTALTILGIVIGIMSIILIMSLGQGAQDLILNQIQGLGSKTIIVEPGRQPTGPTDVTNIFSDSLKEREFEALKKKSNVPTLDKIMPLVFQAGTAIYSDEKYACSIFGGSELASEIFDIVPETGSFVTSDDVKNKAAVAVIGATVKEKLFGNEDALGKKIRINDKNLRVIGVLPKKGQVSFFNFDQAMLVPYTTAQDYLFGIKHFNEFVIQAKTEGDISKTVEDIKRTLREMHNISDPEKDDFTVQTQADLAETVSTITDILTYFLAMVAAISLL</sequence>
<dbReference type="AlphaFoldDB" id="A0A1G2FA46"/>
<dbReference type="GO" id="GO:0005886">
    <property type="term" value="C:plasma membrane"/>
    <property type="evidence" value="ECO:0007669"/>
    <property type="project" value="TreeGrafter"/>
</dbReference>
<name>A0A1G2FA46_9BACT</name>